<sequence length="85" mass="9678">MKKLKSKITSKEFDKDFDNGKDMGDFLDIKKAKVNKKVQRINIDFPISFLNKIDKEAQQIGVARTALSKCGLRSAWKDQLSNNTS</sequence>
<evidence type="ECO:0000313" key="2">
    <source>
        <dbReference type="Proteomes" id="UP000030652"/>
    </source>
</evidence>
<comment type="caution">
    <text evidence="1">The sequence shown here is derived from an EMBL/GenBank/DDBJ whole genome shotgun (WGS) entry which is preliminary data.</text>
</comment>
<name>A0A0B0EJP4_9BACT</name>
<reference evidence="1 2" key="1">
    <citation type="submission" date="2014-10" db="EMBL/GenBank/DDBJ databases">
        <title>Draft genome of anammox bacterium scalindua brodae, obtained using differential coverage binning of sequence data from two enrichment reactors.</title>
        <authorList>
            <person name="Speth D.R."/>
            <person name="Russ L."/>
            <person name="Kartal B."/>
            <person name="Op den Camp H.J."/>
            <person name="Dutilh B.E."/>
            <person name="Jetten M.S."/>
        </authorList>
    </citation>
    <scope>NUCLEOTIDE SEQUENCE [LARGE SCALE GENOMIC DNA]</scope>
    <source>
        <strain evidence="1">RU1</strain>
    </source>
</reference>
<protein>
    <recommendedName>
        <fullName evidence="3">CopG family transcriptional regulator</fullName>
    </recommendedName>
</protein>
<dbReference type="AlphaFoldDB" id="A0A0B0EJP4"/>
<dbReference type="NCBIfam" id="NF047399">
    <property type="entry name" value="BrnA_antitoxin_add"/>
    <property type="match status" value="1"/>
</dbReference>
<organism evidence="1 2">
    <name type="scientific">Candidatus Scalindua brodae</name>
    <dbReference type="NCBI Taxonomy" id="237368"/>
    <lineage>
        <taxon>Bacteria</taxon>
        <taxon>Pseudomonadati</taxon>
        <taxon>Planctomycetota</taxon>
        <taxon>Candidatus Brocadiia</taxon>
        <taxon>Candidatus Brocadiales</taxon>
        <taxon>Candidatus Scalinduaceae</taxon>
        <taxon>Candidatus Scalindua</taxon>
    </lineage>
</organism>
<dbReference type="EMBL" id="JRYO01000212">
    <property type="protein sequence ID" value="KHE91333.1"/>
    <property type="molecule type" value="Genomic_DNA"/>
</dbReference>
<gene>
    <name evidence="1" type="ORF">SCABRO_02927</name>
</gene>
<evidence type="ECO:0008006" key="3">
    <source>
        <dbReference type="Google" id="ProtNLM"/>
    </source>
</evidence>
<dbReference type="Proteomes" id="UP000030652">
    <property type="component" value="Unassembled WGS sequence"/>
</dbReference>
<accession>A0A0B0EJP4</accession>
<evidence type="ECO:0000313" key="1">
    <source>
        <dbReference type="EMBL" id="KHE91333.1"/>
    </source>
</evidence>
<proteinExistence type="predicted"/>